<dbReference type="EMBL" id="JAUTXY010000005">
    <property type="protein sequence ID" value="MEE2058416.1"/>
    <property type="molecule type" value="Genomic_DNA"/>
</dbReference>
<proteinExistence type="predicted"/>
<dbReference type="SUPFAM" id="SSF50475">
    <property type="entry name" value="FMN-binding split barrel"/>
    <property type="match status" value="1"/>
</dbReference>
<reference evidence="1 2" key="1">
    <citation type="submission" date="2023-07" db="EMBL/GenBank/DDBJ databases">
        <authorList>
            <person name="Girao M."/>
            <person name="Carvalho M.F."/>
        </authorList>
    </citation>
    <scope>NUCLEOTIDE SEQUENCE [LARGE SCALE GENOMIC DNA]</scope>
    <source>
        <strain evidence="1 2">YIM65754</strain>
    </source>
</reference>
<evidence type="ECO:0000313" key="1">
    <source>
        <dbReference type="EMBL" id="MEE2058416.1"/>
    </source>
</evidence>
<dbReference type="PANTHER" id="PTHR34071:SF2">
    <property type="entry name" value="FLAVIN-NUCLEOTIDE-BINDING PROTEIN"/>
    <property type="match status" value="1"/>
</dbReference>
<dbReference type="Proteomes" id="UP001336020">
    <property type="component" value="Unassembled WGS sequence"/>
</dbReference>
<dbReference type="Pfam" id="PF12900">
    <property type="entry name" value="Pyridox_ox_2"/>
    <property type="match status" value="1"/>
</dbReference>
<sequence length="208" mass="22072">MDTVTRYPERARTDREDLDRVLDSASTCTFATVLDGRPWLVPMLYARDGDRILLHGSTGAGALRHVMAGAPVAVSVMLLDGIVVAEDLYHSSANYRSAVVRGTVGRLGAAEALEALNILSDRLIPGRSSEVPAPTSKQLAATAALALPILPGQWTAKVRDAPPTRTDIPGPWSGVVPLRTVAETPVPAPWISDDAPLPLSVQRLAAID</sequence>
<keyword evidence="2" id="KW-1185">Reference proteome</keyword>
<dbReference type="InterPro" id="IPR012349">
    <property type="entry name" value="Split_barrel_FMN-bd"/>
</dbReference>
<dbReference type="InterPro" id="IPR024747">
    <property type="entry name" value="Pyridox_Oxase-rel"/>
</dbReference>
<evidence type="ECO:0000313" key="2">
    <source>
        <dbReference type="Proteomes" id="UP001336020"/>
    </source>
</evidence>
<protein>
    <submittedName>
        <fullName evidence="1">Pyridoxamine 5'-phosphate oxidase family protein</fullName>
    </submittedName>
</protein>
<comment type="caution">
    <text evidence="1">The sequence shown here is derived from an EMBL/GenBank/DDBJ whole genome shotgun (WGS) entry which is preliminary data.</text>
</comment>
<dbReference type="PANTHER" id="PTHR34071">
    <property type="entry name" value="5-NITROIMIDAZOLE ANTIBIOTICS RESISTANCE PROTEIN, NIMA-FAMILY-RELATED PROTEIN-RELATED"/>
    <property type="match status" value="1"/>
</dbReference>
<gene>
    <name evidence="1" type="ORF">Q7514_12885</name>
</gene>
<accession>A0ABU7LA45</accession>
<dbReference type="Gene3D" id="2.30.110.10">
    <property type="entry name" value="Electron Transport, Fmn-binding Protein, Chain A"/>
    <property type="match status" value="1"/>
</dbReference>
<dbReference type="RefSeq" id="WP_330133661.1">
    <property type="nucleotide sequence ID" value="NZ_JAUTXY010000005.1"/>
</dbReference>
<name>A0ABU7LA45_9NOCA</name>
<organism evidence="1 2">
    <name type="scientific">Rhodococcus artemisiae</name>
    <dbReference type="NCBI Taxonomy" id="714159"/>
    <lineage>
        <taxon>Bacteria</taxon>
        <taxon>Bacillati</taxon>
        <taxon>Actinomycetota</taxon>
        <taxon>Actinomycetes</taxon>
        <taxon>Mycobacteriales</taxon>
        <taxon>Nocardiaceae</taxon>
        <taxon>Rhodococcus</taxon>
    </lineage>
</organism>